<keyword evidence="4" id="KW-0378">Hydrolase</keyword>
<dbReference type="Pfam" id="PF20737">
    <property type="entry name" value="Glyco_hydro127C"/>
    <property type="match status" value="1"/>
</dbReference>
<dbReference type="OrthoDB" id="9757939at2"/>
<dbReference type="PANTHER" id="PTHR43465:SF2">
    <property type="entry name" value="DUF1680 DOMAIN PROTEIN (AFU_ORTHOLOGUE AFUA_1G08910)"/>
    <property type="match status" value="1"/>
</dbReference>
<feature type="domain" description="Non-reducing end beta-L-arabinofuranosidase-like GH127 middle" evidence="2">
    <location>
        <begin position="434"/>
        <end position="519"/>
    </location>
</feature>
<comment type="caution">
    <text evidence="4">The sequence shown here is derived from an EMBL/GenBank/DDBJ whole genome shotgun (WGS) entry which is preliminary data.</text>
</comment>
<organism evidence="4 5">
    <name type="scientific">Defluviitalea raffinosedens</name>
    <dbReference type="NCBI Taxonomy" id="1450156"/>
    <lineage>
        <taxon>Bacteria</taxon>
        <taxon>Bacillati</taxon>
        <taxon>Bacillota</taxon>
        <taxon>Clostridia</taxon>
        <taxon>Lachnospirales</taxon>
        <taxon>Defluviitaleaceae</taxon>
        <taxon>Defluviitalea</taxon>
    </lineage>
</organism>
<dbReference type="InterPro" id="IPR049046">
    <property type="entry name" value="Beta-AFase-like_GH127_middle"/>
</dbReference>
<dbReference type="GO" id="GO:0016787">
    <property type="term" value="F:hydrolase activity"/>
    <property type="evidence" value="ECO:0007669"/>
    <property type="project" value="UniProtKB-KW"/>
</dbReference>
<reference evidence="4 5" key="1">
    <citation type="submission" date="2019-12" db="EMBL/GenBank/DDBJ databases">
        <title>Defluviitalea raffinosedens, isolated from a biogas fermenter, genome sequencing and characterization.</title>
        <authorList>
            <person name="Rettenmaier R."/>
            <person name="Schneider M."/>
            <person name="Neuhaus K."/>
            <person name="Liebl W."/>
            <person name="Zverlov V."/>
        </authorList>
    </citation>
    <scope>NUCLEOTIDE SEQUENCE [LARGE SCALE GENOMIC DNA]</scope>
    <source>
        <strain evidence="4 5">249c-K6</strain>
    </source>
</reference>
<keyword evidence="5" id="KW-1185">Reference proteome</keyword>
<dbReference type="AlphaFoldDB" id="A0A7C8LQW3"/>
<evidence type="ECO:0000259" key="1">
    <source>
        <dbReference type="Pfam" id="PF07944"/>
    </source>
</evidence>
<proteinExistence type="predicted"/>
<dbReference type="Pfam" id="PF07944">
    <property type="entry name" value="Beta-AFase-like_GH127_cat"/>
    <property type="match status" value="1"/>
</dbReference>
<dbReference type="InterPro" id="IPR008928">
    <property type="entry name" value="6-hairpin_glycosidase_sf"/>
</dbReference>
<evidence type="ECO:0000313" key="5">
    <source>
        <dbReference type="Proteomes" id="UP000483018"/>
    </source>
</evidence>
<feature type="domain" description="Non-reducing end beta-L-arabinofuranosidase-like GH127 catalytic" evidence="1">
    <location>
        <begin position="11"/>
        <end position="424"/>
    </location>
</feature>
<accession>A0A7C8LQW3</accession>
<dbReference type="InterPro" id="IPR049174">
    <property type="entry name" value="Beta-AFase-like"/>
</dbReference>
<dbReference type="GO" id="GO:0005975">
    <property type="term" value="P:carbohydrate metabolic process"/>
    <property type="evidence" value="ECO:0007669"/>
    <property type="project" value="InterPro"/>
</dbReference>
<evidence type="ECO:0000259" key="3">
    <source>
        <dbReference type="Pfam" id="PF20737"/>
    </source>
</evidence>
<sequence>MNKLKMVPLQNVRIQDSFWDRYLGLVKEVLIPYQWDILNDRLEDVETSHCIKNFKIAAGLESGEFYGAVFQDSDLAKWIEAASYSLAVYPDKDLENTIDEVIDLIEAAQQEDGYINTYFTIHDKSLRFTNLQEGHELYCAGHFMEAAVAYYRATGKDKLVCIMKRFADLICEEFSSAKNSKGYPGHQEVEIGLYKMYEVTGEVKYLKQAKMFLDRRGEQPNYFLEEAKRPGFKRIFDEFKNYDPAYSQSHLPVREQKTAEGHAVRAVYMYSAMADVGAEYDDGTLVAACKRLWDNMVKRRMYITGSIGSSGLLERFTTDYDLPNGSNYSETCASIGLALFGRRMARITRESKYYDVVERALYNTVLSGIAMDGKSFFYVNPLEVWPDHCIPRTSKEHIKPVRQKWFGVACCPPNIARTLASLGEYIYFAEEDAIWVNLFISNKAKFTVNNQELTLDMQTNFPYEGHTRIELKGKAFVKGKIYLRIPDYVKDYKILVDGGVIDSPQITGGYCVLELEMDQRTIDIHFDLTPRFVRANPLVKENIGKVAVMKGPLVYCMEEVDNESNLPAYYIDTSSKLLEYYDKELLGGTVVIKCEGKKVTQEGWDVNQLYSEQKITSEQKMLTFIPYPYWGNRKTGEMLVWVKEML</sequence>
<evidence type="ECO:0000313" key="4">
    <source>
        <dbReference type="EMBL" id="KAE9636041.1"/>
    </source>
</evidence>
<dbReference type="Proteomes" id="UP000483018">
    <property type="component" value="Unassembled WGS sequence"/>
</dbReference>
<dbReference type="InterPro" id="IPR012878">
    <property type="entry name" value="Beta-AFase-like_GH127_cat"/>
</dbReference>
<dbReference type="InterPro" id="IPR049049">
    <property type="entry name" value="Beta-AFase-like_GH127_C"/>
</dbReference>
<dbReference type="PANTHER" id="PTHR43465">
    <property type="entry name" value="DUF1680 DOMAIN PROTEIN (AFU_ORTHOLOGUE AFUA_1G08910)"/>
    <property type="match status" value="1"/>
</dbReference>
<dbReference type="SUPFAM" id="SSF48208">
    <property type="entry name" value="Six-hairpin glycosidases"/>
    <property type="match status" value="1"/>
</dbReference>
<name>A0A7C8LQW3_9FIRM</name>
<protein>
    <submittedName>
        <fullName evidence="4">Glycoside hydrolase family 127 protein</fullName>
    </submittedName>
</protein>
<evidence type="ECO:0000259" key="2">
    <source>
        <dbReference type="Pfam" id="PF20736"/>
    </source>
</evidence>
<dbReference type="EMBL" id="WSLF01000002">
    <property type="protein sequence ID" value="KAE9636041.1"/>
    <property type="molecule type" value="Genomic_DNA"/>
</dbReference>
<gene>
    <name evidence="4" type="ORF">GND95_02630</name>
</gene>
<feature type="domain" description="Non-reducing end beta-L-arabinofuranosidase-like GH127 C-terminal" evidence="3">
    <location>
        <begin position="530"/>
        <end position="643"/>
    </location>
</feature>
<dbReference type="RefSeq" id="WP_158739295.1">
    <property type="nucleotide sequence ID" value="NZ_WSLF01000002.1"/>
</dbReference>
<dbReference type="Pfam" id="PF20736">
    <property type="entry name" value="Glyco_hydro127M"/>
    <property type="match status" value="1"/>
</dbReference>